<protein>
    <submittedName>
        <fullName evidence="2">Uncharacterized protein</fullName>
    </submittedName>
</protein>
<dbReference type="InParanoid" id="F8PNE5"/>
<feature type="compositionally biased region" description="Basic and acidic residues" evidence="1">
    <location>
        <begin position="30"/>
        <end position="51"/>
    </location>
</feature>
<keyword evidence="3" id="KW-1185">Reference proteome</keyword>
<name>F8PNE5_SERL3</name>
<evidence type="ECO:0000313" key="3">
    <source>
        <dbReference type="Proteomes" id="UP000008063"/>
    </source>
</evidence>
<evidence type="ECO:0000256" key="1">
    <source>
        <dbReference type="SAM" id="MobiDB-lite"/>
    </source>
</evidence>
<dbReference type="HOGENOM" id="CLU_2782978_0_0_1"/>
<accession>F8PNE5</accession>
<dbReference type="Proteomes" id="UP000008063">
    <property type="component" value="Unassembled WGS sequence"/>
</dbReference>
<organism evidence="3">
    <name type="scientific">Serpula lacrymans var. lacrymans (strain S7.3)</name>
    <name type="common">Dry rot fungus</name>
    <dbReference type="NCBI Taxonomy" id="936435"/>
    <lineage>
        <taxon>Eukaryota</taxon>
        <taxon>Fungi</taxon>
        <taxon>Dikarya</taxon>
        <taxon>Basidiomycota</taxon>
        <taxon>Agaricomycotina</taxon>
        <taxon>Agaricomycetes</taxon>
        <taxon>Agaricomycetidae</taxon>
        <taxon>Boletales</taxon>
        <taxon>Coniophorineae</taxon>
        <taxon>Serpulaceae</taxon>
        <taxon>Serpula</taxon>
    </lineage>
</organism>
<sequence length="69" mass="7943">MSNITVWLPLVHLSDLFTLAEKQRKISHIQSEDADREKLGEYQRDRERMGREASGQEGILKASGMEEKV</sequence>
<feature type="region of interest" description="Disordered" evidence="1">
    <location>
        <begin position="27"/>
        <end position="69"/>
    </location>
</feature>
<evidence type="ECO:0000313" key="2">
    <source>
        <dbReference type="EMBL" id="EGO03127.1"/>
    </source>
</evidence>
<dbReference type="AlphaFoldDB" id="F8PNE5"/>
<proteinExistence type="predicted"/>
<gene>
    <name evidence="2" type="ORF">SERLA73DRAFT_131630</name>
</gene>
<dbReference type="EMBL" id="GL945476">
    <property type="protein sequence ID" value="EGO03127.1"/>
    <property type="molecule type" value="Genomic_DNA"/>
</dbReference>
<reference evidence="3" key="1">
    <citation type="journal article" date="2011" name="Science">
        <title>The plant cell wall-decomposing machinery underlies the functional diversity of forest fungi.</title>
        <authorList>
            <person name="Eastwood D.C."/>
            <person name="Floudas D."/>
            <person name="Binder M."/>
            <person name="Majcherczyk A."/>
            <person name="Schneider P."/>
            <person name="Aerts A."/>
            <person name="Asiegbu F.O."/>
            <person name="Baker S.E."/>
            <person name="Barry K."/>
            <person name="Bendiksby M."/>
            <person name="Blumentritt M."/>
            <person name="Coutinho P.M."/>
            <person name="Cullen D."/>
            <person name="de Vries R.P."/>
            <person name="Gathman A."/>
            <person name="Goodell B."/>
            <person name="Henrissat B."/>
            <person name="Ihrmark K."/>
            <person name="Kauserud H."/>
            <person name="Kohler A."/>
            <person name="LaButti K."/>
            <person name="Lapidus A."/>
            <person name="Lavin J.L."/>
            <person name="Lee Y.-H."/>
            <person name="Lindquist E."/>
            <person name="Lilly W."/>
            <person name="Lucas S."/>
            <person name="Morin E."/>
            <person name="Murat C."/>
            <person name="Oguiza J.A."/>
            <person name="Park J."/>
            <person name="Pisabarro A.G."/>
            <person name="Riley R."/>
            <person name="Rosling A."/>
            <person name="Salamov A."/>
            <person name="Schmidt O."/>
            <person name="Schmutz J."/>
            <person name="Skrede I."/>
            <person name="Stenlid J."/>
            <person name="Wiebenga A."/>
            <person name="Xie X."/>
            <person name="Kuees U."/>
            <person name="Hibbett D.S."/>
            <person name="Hoffmeister D."/>
            <person name="Hoegberg N."/>
            <person name="Martin F."/>
            <person name="Grigoriev I.V."/>
            <person name="Watkinson S.C."/>
        </authorList>
    </citation>
    <scope>NUCLEOTIDE SEQUENCE [LARGE SCALE GENOMIC DNA]</scope>
    <source>
        <strain evidence="3">strain S7.3</strain>
    </source>
</reference>
<feature type="non-terminal residue" evidence="2">
    <location>
        <position position="69"/>
    </location>
</feature>